<evidence type="ECO:0000256" key="3">
    <source>
        <dbReference type="ARBA" id="ARBA00022692"/>
    </source>
</evidence>
<dbReference type="Gene3D" id="2.60.40.1080">
    <property type="match status" value="1"/>
</dbReference>
<accession>A0A166IIW1</accession>
<reference evidence="9" key="2">
    <citation type="submission" date="2022-03" db="EMBL/GenBank/DDBJ databases">
        <title>Draft title - Genomic analysis of global carrot germplasm unveils the trajectory of domestication and the origin of high carotenoid orange carrot.</title>
        <authorList>
            <person name="Iorizzo M."/>
            <person name="Ellison S."/>
            <person name="Senalik D."/>
            <person name="Macko-Podgorni A."/>
            <person name="Grzebelus D."/>
            <person name="Bostan H."/>
            <person name="Rolling W."/>
            <person name="Curaba J."/>
            <person name="Simon P."/>
        </authorList>
    </citation>
    <scope>NUCLEOTIDE SEQUENCE</scope>
    <source>
        <tissue evidence="9">Leaf</tissue>
    </source>
</reference>
<evidence type="ECO:0000256" key="8">
    <source>
        <dbReference type="ARBA" id="ARBA00023242"/>
    </source>
</evidence>
<dbReference type="Pfam" id="PF24427">
    <property type="entry name" value="Ig_GP210_16th"/>
    <property type="match status" value="1"/>
</dbReference>
<organism evidence="9 10">
    <name type="scientific">Daucus carota subsp. sativus</name>
    <name type="common">Carrot</name>
    <dbReference type="NCBI Taxonomy" id="79200"/>
    <lineage>
        <taxon>Eukaryota</taxon>
        <taxon>Viridiplantae</taxon>
        <taxon>Streptophyta</taxon>
        <taxon>Embryophyta</taxon>
        <taxon>Tracheophyta</taxon>
        <taxon>Spermatophyta</taxon>
        <taxon>Magnoliopsida</taxon>
        <taxon>eudicotyledons</taxon>
        <taxon>Gunneridae</taxon>
        <taxon>Pentapetalae</taxon>
        <taxon>asterids</taxon>
        <taxon>campanulids</taxon>
        <taxon>Apiales</taxon>
        <taxon>Apiaceae</taxon>
        <taxon>Apioideae</taxon>
        <taxon>Scandiceae</taxon>
        <taxon>Daucinae</taxon>
        <taxon>Daucus</taxon>
        <taxon>Daucus sect. Daucus</taxon>
    </lineage>
</organism>
<dbReference type="Pfam" id="PF22967">
    <property type="entry name" value="Ig_NUP210_1st"/>
    <property type="match status" value="1"/>
</dbReference>
<evidence type="ECO:0000256" key="4">
    <source>
        <dbReference type="ARBA" id="ARBA00022729"/>
    </source>
</evidence>
<sequence>MSNAVAFAHLHSGLAEVNILLPPKMTHPVAYTLQGHGACFNWSCDNPDILSIVPTFDSSNECSTSSQLKSIAPFSGRKETVVYATDADTGRVHRCKVYIDDIARIELFHTSAKLDIDEFATLRVGAFDRQENMFSSLVGVQFKWQLIPETEGSIHHLVHVPLEFSPLTNCGGLCGDIDVRIKLEEAGVFSDLYVVKGTEIGHERVAVELDEPMYNYQMADSFVFHVAESVSLNPSSQVFILVGADVQYFPEIERGSISVPVNLPSPHYQWAVSNATVCWVDTALGRVHALNLGVTTIGLADTRVGGIIQSATLHVVLPDSLYIFILPLSLSGDIPEGATPVPSVSPWYVVVGRPYLLVMKVFSRGHEAEEMYITESDNISLHDNHSEFWNLYPLSENSSSTNWWLNSKILKTKAPGFGELTATLSYTSGVHEAKEVLKVVQQVMVCEQVKFVTENRSRITISQEVELKVTGGCAVSSSNYKWFSTDMSIVSVSPNGIVQPKQPGKAVITVVSIYDTFNNDEVEIEVASSLNLRPSPLVVDGHSHSHSHPHPAEGTCKNNETSTIKHETILTSKVPNTWHELAKKNHLSHGYKRHGSTLAALQEHRYNISVSAPSGILTNAPFLTEGYSFPVTFGDSIDHGHAPIQYDCKVEPAFLGYTNPWRADNHKSCLFFPYSPDHLERSVGHLDGISQNISVTITACVHGALSCGSAFSLFVGGFAILGMNHNLLHLDLTRDHDKSIITLVGNTDVTIQWKSQSVLHITPIFTRKDVVAGRVEYEIKALSSESLKDKVIFSLGANGQTAEIDVNFELQKPMQLPTQLTAYEKLYMIFVVCVLVSVVRLFYVEKQPRATTTIVQRSEYLPPQATV</sequence>
<dbReference type="Gramene" id="KZN11180">
    <property type="protein sequence ID" value="KZN11180"/>
    <property type="gene ID" value="DCAR_003836"/>
</dbReference>
<protein>
    <submittedName>
        <fullName evidence="9">Uncharacterized protein</fullName>
    </submittedName>
</protein>
<evidence type="ECO:0000256" key="6">
    <source>
        <dbReference type="ARBA" id="ARBA00023136"/>
    </source>
</evidence>
<dbReference type="PANTHER" id="PTHR23019:SF0">
    <property type="entry name" value="NUCLEAR PORE MEMBRANE GLYCOPROTEIN 210"/>
    <property type="match status" value="1"/>
</dbReference>
<dbReference type="GO" id="GO:0031965">
    <property type="term" value="C:nuclear membrane"/>
    <property type="evidence" value="ECO:0007669"/>
    <property type="project" value="UniProtKB-SubCell"/>
</dbReference>
<comment type="subcellular location">
    <subcellularLocation>
        <location evidence="1">Nucleus membrane</location>
        <topology evidence="1">Single-pass membrane protein</topology>
    </subcellularLocation>
</comment>
<evidence type="ECO:0000256" key="5">
    <source>
        <dbReference type="ARBA" id="ARBA00022989"/>
    </source>
</evidence>
<name>A0A166IIW1_DAUCS</name>
<keyword evidence="6" id="KW-0472">Membrane</keyword>
<dbReference type="Pfam" id="PF24425">
    <property type="entry name" value="Ig_GP210_15th"/>
    <property type="match status" value="1"/>
</dbReference>
<dbReference type="InterPro" id="IPR008964">
    <property type="entry name" value="Invasin/intimin_cell_adhesion"/>
</dbReference>
<dbReference type="SMART" id="SM00635">
    <property type="entry name" value="BID_2"/>
    <property type="match status" value="1"/>
</dbReference>
<proteinExistence type="inferred from homology"/>
<dbReference type="InterPro" id="IPR055098">
    <property type="entry name" value="Ig_NUP210_3rd"/>
</dbReference>
<dbReference type="InterPro" id="IPR055096">
    <property type="entry name" value="Ig_NUP210_1st"/>
</dbReference>
<dbReference type="EMBL" id="CP093343">
    <property type="protein sequence ID" value="WOG84886.1"/>
    <property type="molecule type" value="Genomic_DNA"/>
</dbReference>
<keyword evidence="4" id="KW-0732">Signal</keyword>
<evidence type="ECO:0000256" key="1">
    <source>
        <dbReference type="ARBA" id="ARBA00004590"/>
    </source>
</evidence>
<keyword evidence="5" id="KW-1133">Transmembrane helix</keyword>
<dbReference type="PANTHER" id="PTHR23019">
    <property type="entry name" value="NUCLEAR PORE MEMBRANE GLYCOPROTEIN GP210-RELATED"/>
    <property type="match status" value="1"/>
</dbReference>
<dbReference type="Pfam" id="PF22963">
    <property type="entry name" value="Ig_NUP210_3rd"/>
    <property type="match status" value="1"/>
</dbReference>
<dbReference type="AlphaFoldDB" id="A0A166IIW1"/>
<dbReference type="SUPFAM" id="SSF49373">
    <property type="entry name" value="Invasin/intimin cell-adhesion fragments"/>
    <property type="match status" value="1"/>
</dbReference>
<dbReference type="InterPro" id="IPR045197">
    <property type="entry name" value="NUP210-like"/>
</dbReference>
<dbReference type="InterPro" id="IPR055097">
    <property type="entry name" value="Ig_NUP210_2nd"/>
</dbReference>
<dbReference type="InterPro" id="IPR056232">
    <property type="entry name" value="Ig_GP210_15th"/>
</dbReference>
<comment type="similarity">
    <text evidence="2">Belongs to the NUP210 family.</text>
</comment>
<dbReference type="InterPro" id="IPR056233">
    <property type="entry name" value="Ig_GP210_16th"/>
</dbReference>
<gene>
    <name evidence="9" type="ORF">DCAR_0104071</name>
</gene>
<evidence type="ECO:0000256" key="7">
    <source>
        <dbReference type="ARBA" id="ARBA00023180"/>
    </source>
</evidence>
<keyword evidence="3" id="KW-0812">Transmembrane</keyword>
<dbReference type="Pfam" id="PF26182">
    <property type="entry name" value="Ig_NUP210_5th"/>
    <property type="match status" value="1"/>
</dbReference>
<dbReference type="Proteomes" id="UP000077755">
    <property type="component" value="Chromosome 1"/>
</dbReference>
<keyword evidence="8" id="KW-0539">Nucleus</keyword>
<evidence type="ECO:0000313" key="9">
    <source>
        <dbReference type="EMBL" id="WOG84886.1"/>
    </source>
</evidence>
<dbReference type="InterPro" id="IPR003343">
    <property type="entry name" value="Big_2"/>
</dbReference>
<evidence type="ECO:0000256" key="2">
    <source>
        <dbReference type="ARBA" id="ARBA00007313"/>
    </source>
</evidence>
<keyword evidence="10" id="KW-1185">Reference proteome</keyword>
<reference evidence="9" key="1">
    <citation type="journal article" date="2016" name="Nat. Genet.">
        <title>A high-quality carrot genome assembly provides new insights into carotenoid accumulation and asterid genome evolution.</title>
        <authorList>
            <person name="Iorizzo M."/>
            <person name="Ellison S."/>
            <person name="Senalik D."/>
            <person name="Zeng P."/>
            <person name="Satapoomin P."/>
            <person name="Huang J."/>
            <person name="Bowman M."/>
            <person name="Iovene M."/>
            <person name="Sanseverino W."/>
            <person name="Cavagnaro P."/>
            <person name="Yildiz M."/>
            <person name="Macko-Podgorni A."/>
            <person name="Moranska E."/>
            <person name="Grzebelus E."/>
            <person name="Grzebelus D."/>
            <person name="Ashrafi H."/>
            <person name="Zheng Z."/>
            <person name="Cheng S."/>
            <person name="Spooner D."/>
            <person name="Van Deynze A."/>
            <person name="Simon P."/>
        </authorList>
    </citation>
    <scope>NUCLEOTIDE SEQUENCE</scope>
    <source>
        <tissue evidence="9">Leaf</tissue>
    </source>
</reference>
<evidence type="ECO:0000313" key="10">
    <source>
        <dbReference type="Proteomes" id="UP000077755"/>
    </source>
</evidence>
<keyword evidence="7" id="KW-0325">Glycoprotein</keyword>
<dbReference type="Pfam" id="PF22969">
    <property type="entry name" value="Ig_NUP210_2nd"/>
    <property type="match status" value="1"/>
</dbReference>